<dbReference type="Gene3D" id="2.60.120.200">
    <property type="match status" value="1"/>
</dbReference>
<sequence length="524" mass="58431">MAMTPVQIETRIQELIDGSLNEEHWPELQQALMGSEEARELYCHYARMHGLLRQRSKGIESLASNEPMIPLDAIRLSQQRQSVKFATLVAAAVLVVMLVSMRLIFVPEPEPLVSFRLAPGAEFVLERAKGDTTSIPGVIEKGSRLRLSQGTVELQFASGVRSVVQAPADLTLRDEDELYLHRGSAWFHVPPEAVGFSVVTAELDIVDLGTVFGVLADPGHFDEVHVFKGKVRVSSKGVRQVHEELVGGQARRVDPVGRLSVLDVNEAEFLTELPGAMPYLHWSFDGRGQEQWQVAGSHLDRDQIQLKVVEEDGRQAFAAMPGMFGDSLASLGNGGALESNWYGVSGNKPRTVAYWLKVLPGYSYFNPIVGWGRQDLVPDSSARAYYTLVENTEAGSVHGLSVGGYWILGTTPVDDGQWHHVAFVYTGQYRTDGSPEIKVYLDGEFERMEYHQHSEVQRNDRGRIEVDTADQAQGAYPVSIFGDMYKFTKGNHRTAPNIDELYIVEGAMNHQQIKRLYHQNRIED</sequence>
<feature type="domain" description="FecR protein" evidence="2">
    <location>
        <begin position="165"/>
        <end position="232"/>
    </location>
</feature>
<dbReference type="Pfam" id="PF13385">
    <property type="entry name" value="Laminin_G_3"/>
    <property type="match status" value="1"/>
</dbReference>
<name>A0A851GJ99_9BACT</name>
<evidence type="ECO:0000256" key="1">
    <source>
        <dbReference type="SAM" id="Phobius"/>
    </source>
</evidence>
<keyword evidence="1" id="KW-0472">Membrane</keyword>
<dbReference type="EMBL" id="JACBAZ010000011">
    <property type="protein sequence ID" value="NWK57406.1"/>
    <property type="molecule type" value="Genomic_DNA"/>
</dbReference>
<dbReference type="Gene3D" id="2.60.120.1440">
    <property type="match status" value="1"/>
</dbReference>
<dbReference type="Pfam" id="PF04773">
    <property type="entry name" value="FecR"/>
    <property type="match status" value="1"/>
</dbReference>
<dbReference type="RefSeq" id="WP_178934435.1">
    <property type="nucleotide sequence ID" value="NZ_JACBAZ010000011.1"/>
</dbReference>
<dbReference type="InterPro" id="IPR006860">
    <property type="entry name" value="FecR"/>
</dbReference>
<protein>
    <submittedName>
        <fullName evidence="3">FecR domain-containing protein</fullName>
    </submittedName>
</protein>
<evidence type="ECO:0000313" key="3">
    <source>
        <dbReference type="EMBL" id="NWK57406.1"/>
    </source>
</evidence>
<gene>
    <name evidence="3" type="ORF">HW115_17435</name>
</gene>
<dbReference type="Proteomes" id="UP000557872">
    <property type="component" value="Unassembled WGS sequence"/>
</dbReference>
<dbReference type="PANTHER" id="PTHR30273:SF2">
    <property type="entry name" value="PROTEIN FECR"/>
    <property type="match status" value="1"/>
</dbReference>
<dbReference type="PANTHER" id="PTHR30273">
    <property type="entry name" value="PERIPLASMIC SIGNAL SENSOR AND SIGMA FACTOR ACTIVATOR FECR-RELATED"/>
    <property type="match status" value="1"/>
</dbReference>
<organism evidence="3 4">
    <name type="scientific">Oceaniferula marina</name>
    <dbReference type="NCBI Taxonomy" id="2748318"/>
    <lineage>
        <taxon>Bacteria</taxon>
        <taxon>Pseudomonadati</taxon>
        <taxon>Verrucomicrobiota</taxon>
        <taxon>Verrucomicrobiia</taxon>
        <taxon>Verrucomicrobiales</taxon>
        <taxon>Verrucomicrobiaceae</taxon>
        <taxon>Oceaniferula</taxon>
    </lineage>
</organism>
<feature type="transmembrane region" description="Helical" evidence="1">
    <location>
        <begin position="85"/>
        <end position="105"/>
    </location>
</feature>
<dbReference type="GO" id="GO:0016989">
    <property type="term" value="F:sigma factor antagonist activity"/>
    <property type="evidence" value="ECO:0007669"/>
    <property type="project" value="TreeGrafter"/>
</dbReference>
<keyword evidence="1" id="KW-1133">Transmembrane helix</keyword>
<accession>A0A851GJ99</accession>
<keyword evidence="4" id="KW-1185">Reference proteome</keyword>
<evidence type="ECO:0000313" key="4">
    <source>
        <dbReference type="Proteomes" id="UP000557872"/>
    </source>
</evidence>
<dbReference type="AlphaFoldDB" id="A0A851GJ99"/>
<proteinExistence type="predicted"/>
<comment type="caution">
    <text evidence="3">The sequence shown here is derived from an EMBL/GenBank/DDBJ whole genome shotgun (WGS) entry which is preliminary data.</text>
</comment>
<dbReference type="SUPFAM" id="SSF49899">
    <property type="entry name" value="Concanavalin A-like lectins/glucanases"/>
    <property type="match status" value="1"/>
</dbReference>
<evidence type="ECO:0000259" key="2">
    <source>
        <dbReference type="Pfam" id="PF04773"/>
    </source>
</evidence>
<keyword evidence="1" id="KW-0812">Transmembrane</keyword>
<dbReference type="InterPro" id="IPR013320">
    <property type="entry name" value="ConA-like_dom_sf"/>
</dbReference>
<reference evidence="3 4" key="1">
    <citation type="submission" date="2020-07" db="EMBL/GenBank/DDBJ databases">
        <title>Roseicoccus Jingziensis gen. nov., sp. nov., isolated from coastal seawater.</title>
        <authorList>
            <person name="Feng X."/>
        </authorList>
    </citation>
    <scope>NUCLEOTIDE SEQUENCE [LARGE SCALE GENOMIC DNA]</scope>
    <source>
        <strain evidence="3 4">N1E253</strain>
    </source>
</reference>
<dbReference type="InterPro" id="IPR012373">
    <property type="entry name" value="Ferrdict_sens_TM"/>
</dbReference>